<sequence length="337" mass="35621">MLLWASVATLLAMSGKAHADPGSYTGTEGHTTLDKFQVTGWGGVFHTSLTDGVWSRYGYIQEQAHEWQDVVSIASARDGADDLHLLATTRDGRLLHVLGDDQGWSGFGTVAGYNGGAADPGPHPGLEIGTTAAAIDENGDLEVLATVAGGHHVVHTTRYARALDWEQLHSINDEVGWRGAVRKIGLARSAARMNMFAVTDDGNVYYSYRNLGERTWAPFYNIKWQCGEPGPVTDVSAVASGDAVHFMAIASGRLWHCGATPDAWSDFVEVPLPSGVSPASVDLTTDHPGLRATITGADGTVHDAVSTGQVFGAIWSPFAKVLNDAAPGPFVDVSAVG</sequence>
<dbReference type="RefSeq" id="WP_045315252.1">
    <property type="nucleotide sequence ID" value="NZ_JYJG01000266.1"/>
</dbReference>
<proteinExistence type="predicted"/>
<dbReference type="AlphaFoldDB" id="A0A0F0GKE2"/>
<accession>A0A0F0GKE2</accession>
<dbReference type="PATRIC" id="fig|68170.10.peg.8056"/>
<feature type="signal peptide" evidence="1">
    <location>
        <begin position="1"/>
        <end position="19"/>
    </location>
</feature>
<evidence type="ECO:0008006" key="4">
    <source>
        <dbReference type="Google" id="ProtNLM"/>
    </source>
</evidence>
<dbReference type="EMBL" id="JYJG01000266">
    <property type="protein sequence ID" value="KJK43989.1"/>
    <property type="molecule type" value="Genomic_DNA"/>
</dbReference>
<keyword evidence="3" id="KW-1185">Reference proteome</keyword>
<name>A0A0F0GKE2_LENAE</name>
<evidence type="ECO:0000313" key="3">
    <source>
        <dbReference type="Proteomes" id="UP000033393"/>
    </source>
</evidence>
<dbReference type="Proteomes" id="UP000033393">
    <property type="component" value="Unassembled WGS sequence"/>
</dbReference>
<keyword evidence="1" id="KW-0732">Signal</keyword>
<organism evidence="2 3">
    <name type="scientific">Lentzea aerocolonigenes</name>
    <name type="common">Lechevalieria aerocolonigenes</name>
    <name type="synonym">Saccharothrix aerocolonigenes</name>
    <dbReference type="NCBI Taxonomy" id="68170"/>
    <lineage>
        <taxon>Bacteria</taxon>
        <taxon>Bacillati</taxon>
        <taxon>Actinomycetota</taxon>
        <taxon>Actinomycetes</taxon>
        <taxon>Pseudonocardiales</taxon>
        <taxon>Pseudonocardiaceae</taxon>
        <taxon>Lentzea</taxon>
    </lineage>
</organism>
<protein>
    <recommendedName>
        <fullName evidence="4">Tachylectin 2 domain-containing protein</fullName>
    </recommendedName>
</protein>
<comment type="caution">
    <text evidence="2">The sequence shown here is derived from an EMBL/GenBank/DDBJ whole genome shotgun (WGS) entry which is preliminary data.</text>
</comment>
<gene>
    <name evidence="2" type="ORF">UK23_31055</name>
</gene>
<dbReference type="SUPFAM" id="SSF89372">
    <property type="entry name" value="Fucose-specific lectin"/>
    <property type="match status" value="1"/>
</dbReference>
<feature type="chain" id="PRO_5002440961" description="Tachylectin 2 domain-containing protein" evidence="1">
    <location>
        <begin position="20"/>
        <end position="337"/>
    </location>
</feature>
<reference evidence="2 3" key="1">
    <citation type="submission" date="2015-02" db="EMBL/GenBank/DDBJ databases">
        <authorList>
            <person name="Ju K.-S."/>
            <person name="Doroghazi J.R."/>
            <person name="Metcalf W."/>
        </authorList>
    </citation>
    <scope>NUCLEOTIDE SEQUENCE [LARGE SCALE GENOMIC DNA]</scope>
    <source>
        <strain evidence="2 3">NRRL B-16140</strain>
    </source>
</reference>
<evidence type="ECO:0000313" key="2">
    <source>
        <dbReference type="EMBL" id="KJK43989.1"/>
    </source>
</evidence>
<evidence type="ECO:0000256" key="1">
    <source>
        <dbReference type="SAM" id="SignalP"/>
    </source>
</evidence>